<sequence length="228" mass="22382">MTPWLRLTHPCLRLLLVLTAALPAYGTAAVYAAEAGPPHSPTARHPAGTPSASASAPGRGGGPGGAGGSSVAGNAAGSGHSGHDHQDRPGHDGAGPQHPAVPSGSASASDSAPSGEPSRAGSGAGEAKLHPGRHDGPWAQVEGDEDSVPGSAAAQPAEPETAETPTASRPPEEAGLDPTPGQSADQNAARQSENASEPTLRILPLGSGLVLIGLGLGLAFLGLRLRRT</sequence>
<evidence type="ECO:0000256" key="3">
    <source>
        <dbReference type="SAM" id="SignalP"/>
    </source>
</evidence>
<feature type="compositionally biased region" description="Basic and acidic residues" evidence="1">
    <location>
        <begin position="81"/>
        <end position="91"/>
    </location>
</feature>
<organism evidence="4 5">
    <name type="scientific">Streptomyces griseofuscus</name>
    <dbReference type="NCBI Taxonomy" id="146922"/>
    <lineage>
        <taxon>Bacteria</taxon>
        <taxon>Bacillati</taxon>
        <taxon>Actinomycetota</taxon>
        <taxon>Actinomycetes</taxon>
        <taxon>Kitasatosporales</taxon>
        <taxon>Streptomycetaceae</taxon>
        <taxon>Streptomyces</taxon>
    </lineage>
</organism>
<proteinExistence type="predicted"/>
<evidence type="ECO:0000256" key="2">
    <source>
        <dbReference type="SAM" id="Phobius"/>
    </source>
</evidence>
<protein>
    <submittedName>
        <fullName evidence="4">Uncharacterized protein</fullName>
    </submittedName>
</protein>
<feature type="transmembrane region" description="Helical" evidence="2">
    <location>
        <begin position="202"/>
        <end position="223"/>
    </location>
</feature>
<keyword evidence="2" id="KW-1133">Transmembrane helix</keyword>
<feature type="compositionally biased region" description="Polar residues" evidence="1">
    <location>
        <begin position="180"/>
        <end position="197"/>
    </location>
</feature>
<feature type="compositionally biased region" description="Low complexity" evidence="1">
    <location>
        <begin position="100"/>
        <end position="118"/>
    </location>
</feature>
<evidence type="ECO:0000313" key="4">
    <source>
        <dbReference type="EMBL" id="RRQ87342.1"/>
    </source>
</evidence>
<keyword evidence="5" id="KW-1185">Reference proteome</keyword>
<feature type="chain" id="PRO_5018994729" evidence="3">
    <location>
        <begin position="33"/>
        <end position="228"/>
    </location>
</feature>
<feature type="compositionally biased region" description="Gly residues" evidence="1">
    <location>
        <begin position="58"/>
        <end position="70"/>
    </location>
</feature>
<dbReference type="EMBL" id="PDES01000004">
    <property type="protein sequence ID" value="RRQ87342.1"/>
    <property type="molecule type" value="Genomic_DNA"/>
</dbReference>
<feature type="signal peptide" evidence="3">
    <location>
        <begin position="1"/>
        <end position="32"/>
    </location>
</feature>
<evidence type="ECO:0000313" key="5">
    <source>
        <dbReference type="Proteomes" id="UP000276379"/>
    </source>
</evidence>
<gene>
    <name evidence="4" type="ORF">CQW44_10385</name>
</gene>
<dbReference type="AlphaFoldDB" id="A0A426SA77"/>
<keyword evidence="3" id="KW-0732">Signal</keyword>
<keyword evidence="2" id="KW-0812">Transmembrane</keyword>
<dbReference type="Proteomes" id="UP000276379">
    <property type="component" value="Unassembled WGS sequence"/>
</dbReference>
<feature type="compositionally biased region" description="Basic and acidic residues" evidence="1">
    <location>
        <begin position="127"/>
        <end position="136"/>
    </location>
</feature>
<reference evidence="4 5" key="1">
    <citation type="submission" date="2017-10" db="EMBL/GenBank/DDBJ databases">
        <title>Draft genome of actinobacteria isolated from guarana (Paullinia cupana (Mart.) Ducke.</title>
        <authorList>
            <person name="Siqueira K.A."/>
            <person name="Liotti R.G."/>
            <person name="Mendes T.A."/>
            <person name="Soares M.A."/>
        </authorList>
    </citation>
    <scope>NUCLEOTIDE SEQUENCE [LARGE SCALE GENOMIC DNA]</scope>
    <source>
        <strain evidence="4 5">199</strain>
    </source>
</reference>
<dbReference type="RefSeq" id="WP_125213166.1">
    <property type="nucleotide sequence ID" value="NZ_PDES01000004.1"/>
</dbReference>
<feature type="compositionally biased region" description="Low complexity" evidence="1">
    <location>
        <begin position="46"/>
        <end position="57"/>
    </location>
</feature>
<accession>A0A426SA77</accession>
<evidence type="ECO:0000256" key="1">
    <source>
        <dbReference type="SAM" id="MobiDB-lite"/>
    </source>
</evidence>
<name>A0A426SA77_9ACTN</name>
<comment type="caution">
    <text evidence="4">The sequence shown here is derived from an EMBL/GenBank/DDBJ whole genome shotgun (WGS) entry which is preliminary data.</text>
</comment>
<feature type="region of interest" description="Disordered" evidence="1">
    <location>
        <begin position="35"/>
        <end position="197"/>
    </location>
</feature>
<keyword evidence="2" id="KW-0472">Membrane</keyword>
<feature type="compositionally biased region" description="Low complexity" evidence="1">
    <location>
        <begin position="152"/>
        <end position="169"/>
    </location>
</feature>